<dbReference type="CDD" id="cd16571">
    <property type="entry name" value="RING-HC_SIAHs"/>
    <property type="match status" value="1"/>
</dbReference>
<evidence type="ECO:0000256" key="7">
    <source>
        <dbReference type="ARBA" id="ARBA00022771"/>
    </source>
</evidence>
<comment type="caution">
    <text evidence="15">The sequence shown here is derived from an EMBL/GenBank/DDBJ whole genome shotgun (WGS) entry which is preliminary data.</text>
</comment>
<dbReference type="Pfam" id="PF21362">
    <property type="entry name" value="Sina_RING"/>
    <property type="match status" value="1"/>
</dbReference>
<dbReference type="InterPro" id="IPR001841">
    <property type="entry name" value="Znf_RING"/>
</dbReference>
<comment type="similarity">
    <text evidence="3">Belongs to the SINA (Seven in absentia) family.</text>
</comment>
<keyword evidence="9" id="KW-0862">Zinc</keyword>
<dbReference type="PROSITE" id="PS51081">
    <property type="entry name" value="ZF_SIAH"/>
    <property type="match status" value="1"/>
</dbReference>
<dbReference type="SUPFAM" id="SSF57850">
    <property type="entry name" value="RING/U-box"/>
    <property type="match status" value="1"/>
</dbReference>
<keyword evidence="8" id="KW-0833">Ubl conjugation pathway</keyword>
<dbReference type="Pfam" id="PF21361">
    <property type="entry name" value="Sina_ZnF"/>
    <property type="match status" value="1"/>
</dbReference>
<evidence type="ECO:0000256" key="4">
    <source>
        <dbReference type="ARBA" id="ARBA00012483"/>
    </source>
</evidence>
<evidence type="ECO:0000256" key="2">
    <source>
        <dbReference type="ARBA" id="ARBA00004906"/>
    </source>
</evidence>
<dbReference type="EC" id="2.3.2.27" evidence="4"/>
<evidence type="ECO:0000256" key="3">
    <source>
        <dbReference type="ARBA" id="ARBA00009119"/>
    </source>
</evidence>
<evidence type="ECO:0000256" key="11">
    <source>
        <dbReference type="PROSITE-ProRule" id="PRU00455"/>
    </source>
</evidence>
<reference evidence="15 16" key="1">
    <citation type="journal article" date="2022" name="Nat. Plants">
        <title>Genomes of leafy and leafless Platanthera orchids illuminate the evolution of mycoheterotrophy.</title>
        <authorList>
            <person name="Li M.H."/>
            <person name="Liu K.W."/>
            <person name="Li Z."/>
            <person name="Lu H.C."/>
            <person name="Ye Q.L."/>
            <person name="Zhang D."/>
            <person name="Wang J.Y."/>
            <person name="Li Y.F."/>
            <person name="Zhong Z.M."/>
            <person name="Liu X."/>
            <person name="Yu X."/>
            <person name="Liu D.K."/>
            <person name="Tu X.D."/>
            <person name="Liu B."/>
            <person name="Hao Y."/>
            <person name="Liao X.Y."/>
            <person name="Jiang Y.T."/>
            <person name="Sun W.H."/>
            <person name="Chen J."/>
            <person name="Chen Y.Q."/>
            <person name="Ai Y."/>
            <person name="Zhai J.W."/>
            <person name="Wu S.S."/>
            <person name="Zhou Z."/>
            <person name="Hsiao Y.Y."/>
            <person name="Wu W.L."/>
            <person name="Chen Y.Y."/>
            <person name="Lin Y.F."/>
            <person name="Hsu J.L."/>
            <person name="Li C.Y."/>
            <person name="Wang Z.W."/>
            <person name="Zhao X."/>
            <person name="Zhong W.Y."/>
            <person name="Ma X.K."/>
            <person name="Ma L."/>
            <person name="Huang J."/>
            <person name="Chen G.Z."/>
            <person name="Huang M.Z."/>
            <person name="Huang L."/>
            <person name="Peng D.H."/>
            <person name="Luo Y.B."/>
            <person name="Zou S.Q."/>
            <person name="Chen S.P."/>
            <person name="Lan S."/>
            <person name="Tsai W.C."/>
            <person name="Van de Peer Y."/>
            <person name="Liu Z.J."/>
        </authorList>
    </citation>
    <scope>NUCLEOTIDE SEQUENCE [LARGE SCALE GENOMIC DNA]</scope>
    <source>
        <strain evidence="15">Lor288</strain>
    </source>
</reference>
<accession>A0ABR2MLQ5</accession>
<gene>
    <name evidence="15" type="ORF">KSP40_PGU007266</name>
</gene>
<evidence type="ECO:0000313" key="16">
    <source>
        <dbReference type="Proteomes" id="UP001412067"/>
    </source>
</evidence>
<evidence type="ECO:0000256" key="1">
    <source>
        <dbReference type="ARBA" id="ARBA00000900"/>
    </source>
</evidence>
<protein>
    <recommendedName>
        <fullName evidence="4">RING-type E3 ubiquitin transferase</fullName>
        <ecNumber evidence="4">2.3.2.27</ecNumber>
    </recommendedName>
</protein>
<evidence type="ECO:0000259" key="13">
    <source>
        <dbReference type="PROSITE" id="PS50089"/>
    </source>
</evidence>
<dbReference type="PROSITE" id="PS50089">
    <property type="entry name" value="ZF_RING_2"/>
    <property type="match status" value="1"/>
</dbReference>
<dbReference type="InterPro" id="IPR044286">
    <property type="entry name" value="SINL_plant"/>
</dbReference>
<evidence type="ECO:0000256" key="5">
    <source>
        <dbReference type="ARBA" id="ARBA00022679"/>
    </source>
</evidence>
<keyword evidence="16" id="KW-1185">Reference proteome</keyword>
<name>A0ABR2MLQ5_9ASPA</name>
<keyword evidence="6" id="KW-0479">Metal-binding</keyword>
<evidence type="ECO:0000256" key="6">
    <source>
        <dbReference type="ARBA" id="ARBA00022723"/>
    </source>
</evidence>
<evidence type="ECO:0000259" key="14">
    <source>
        <dbReference type="PROSITE" id="PS51081"/>
    </source>
</evidence>
<feature type="domain" description="SIAH-type" evidence="14">
    <location>
        <begin position="129"/>
        <end position="187"/>
    </location>
</feature>
<dbReference type="PANTHER" id="PTHR46632">
    <property type="entry name" value="E3 UBIQUITIN-PROTEIN LIGASE SINA-LIKE 4"/>
    <property type="match status" value="1"/>
</dbReference>
<comment type="catalytic activity">
    <reaction evidence="1">
        <text>S-ubiquitinyl-[E2 ubiquitin-conjugating enzyme]-L-cysteine + [acceptor protein]-L-lysine = [E2 ubiquitin-conjugating enzyme]-L-cysteine + N(6)-ubiquitinyl-[acceptor protein]-L-lysine.</text>
        <dbReference type="EC" id="2.3.2.27"/>
    </reaction>
</comment>
<dbReference type="InterPro" id="IPR013083">
    <property type="entry name" value="Znf_RING/FYVE/PHD"/>
</dbReference>
<dbReference type="EMBL" id="JBBWWR010000006">
    <property type="protein sequence ID" value="KAK8965099.1"/>
    <property type="molecule type" value="Genomic_DNA"/>
</dbReference>
<evidence type="ECO:0000256" key="10">
    <source>
        <dbReference type="ARBA" id="ARBA00024004"/>
    </source>
</evidence>
<evidence type="ECO:0000256" key="12">
    <source>
        <dbReference type="SAM" id="MobiDB-lite"/>
    </source>
</evidence>
<proteinExistence type="inferred from homology"/>
<keyword evidence="5" id="KW-0808">Transferase</keyword>
<evidence type="ECO:0000256" key="8">
    <source>
        <dbReference type="ARBA" id="ARBA00022786"/>
    </source>
</evidence>
<feature type="domain" description="RING-type" evidence="13">
    <location>
        <begin position="75"/>
        <end position="112"/>
    </location>
</feature>
<dbReference type="Gene3D" id="3.30.40.10">
    <property type="entry name" value="Zinc/RING finger domain, C3HC4 (zinc finger)"/>
    <property type="match status" value="2"/>
</dbReference>
<organism evidence="15 16">
    <name type="scientific">Platanthera guangdongensis</name>
    <dbReference type="NCBI Taxonomy" id="2320717"/>
    <lineage>
        <taxon>Eukaryota</taxon>
        <taxon>Viridiplantae</taxon>
        <taxon>Streptophyta</taxon>
        <taxon>Embryophyta</taxon>
        <taxon>Tracheophyta</taxon>
        <taxon>Spermatophyta</taxon>
        <taxon>Magnoliopsida</taxon>
        <taxon>Liliopsida</taxon>
        <taxon>Asparagales</taxon>
        <taxon>Orchidaceae</taxon>
        <taxon>Orchidoideae</taxon>
        <taxon>Orchideae</taxon>
        <taxon>Orchidinae</taxon>
        <taxon>Platanthera</taxon>
    </lineage>
</organism>
<sequence>MGKRKRGSLSNRESGKIDKYSRKFTRKRNAGKEEDEETENRAATNADGGDFSGADHDIRKRNARTLQLDPALLDCPICFEPLSSPIFQCLNGHFACSVCTKKLDGGKCPSCSLQIGDIRNLGLEFVAAGAQIRCPFSTFGCQDAVSYADLLAHEAACPHAPCSCPIAGCGFICSASDLAVHIRINHHSAAGVHEFIYSRALKLLLRPEEPFLVLLGNDDSPVFLLARSNGGHNLPPGSVQMIVICLRPASSIWKWDYEYKVAASCNRTAALQLTTRAVSTTLWSGDFGMNVFLLVPHGSQNLLEVNLRIRKVNPL</sequence>
<dbReference type="PANTHER" id="PTHR46632:SF16">
    <property type="entry name" value="E3 UBIQUITIN-PROTEIN LIGASE SINA-LIKE 10"/>
    <property type="match status" value="1"/>
</dbReference>
<keyword evidence="7 11" id="KW-0863">Zinc-finger</keyword>
<comment type="pathway">
    <text evidence="2">Protein modification; protein ubiquitination.</text>
</comment>
<comment type="function">
    <text evidence="10">E3 ubiquitin-protein ligase that mediates ubiquitination and subsequent proteasomal degradation of target proteins. E3 ubiquitin ligases accept ubiquitin from an E2 ubiquitin-conjugating enzyme in the form of a thioester and then directly transfers the ubiquitin to targeted substrates. It probably triggers the ubiquitin-mediated degradation of different substrates.</text>
</comment>
<dbReference type="InterPro" id="IPR013010">
    <property type="entry name" value="Znf_SIAH"/>
</dbReference>
<dbReference type="Proteomes" id="UP001412067">
    <property type="component" value="Unassembled WGS sequence"/>
</dbReference>
<evidence type="ECO:0000256" key="9">
    <source>
        <dbReference type="ARBA" id="ARBA00022833"/>
    </source>
</evidence>
<feature type="region of interest" description="Disordered" evidence="12">
    <location>
        <begin position="1"/>
        <end position="55"/>
    </location>
</feature>
<dbReference type="InterPro" id="IPR049548">
    <property type="entry name" value="Sina-like_RING"/>
</dbReference>
<dbReference type="SUPFAM" id="SSF49599">
    <property type="entry name" value="TRAF domain-like"/>
    <property type="match status" value="1"/>
</dbReference>
<evidence type="ECO:0000313" key="15">
    <source>
        <dbReference type="EMBL" id="KAK8965099.1"/>
    </source>
</evidence>